<reference evidence="4 5" key="1">
    <citation type="submission" date="2018-01" db="EMBL/GenBank/DDBJ databases">
        <title>Genomic Encyclopedia of Archaeal and Bacterial Type Strains, Phase II (KMG-II): from individual species to whole genera.</title>
        <authorList>
            <person name="Goeker M."/>
        </authorList>
    </citation>
    <scope>NUCLEOTIDE SEQUENCE [LARGE SCALE GENOMIC DNA]</scope>
    <source>
        <strain evidence="4 5">DSM 17023</strain>
    </source>
</reference>
<dbReference type="GO" id="GO:0016813">
    <property type="term" value="F:hydrolase activity, acting on carbon-nitrogen (but not peptide) bonds, in linear amidines"/>
    <property type="evidence" value="ECO:0007669"/>
    <property type="project" value="InterPro"/>
</dbReference>
<evidence type="ECO:0000256" key="1">
    <source>
        <dbReference type="ARBA" id="ARBA00006153"/>
    </source>
</evidence>
<feature type="binding site" evidence="3">
    <location>
        <position position="130"/>
    </location>
    <ligand>
        <name>Zn(2+)</name>
        <dbReference type="ChEBI" id="CHEBI:29105"/>
        <label>2</label>
    </ligand>
</feature>
<dbReference type="Pfam" id="PF01546">
    <property type="entry name" value="Peptidase_M20"/>
    <property type="match status" value="1"/>
</dbReference>
<dbReference type="NCBIfam" id="TIGR01879">
    <property type="entry name" value="hydantase"/>
    <property type="match status" value="1"/>
</dbReference>
<feature type="binding site" evidence="3">
    <location>
        <position position="95"/>
    </location>
    <ligand>
        <name>Zn(2+)</name>
        <dbReference type="ChEBI" id="CHEBI:29105"/>
        <label>1</label>
    </ligand>
</feature>
<evidence type="ECO:0000256" key="3">
    <source>
        <dbReference type="PIRSR" id="PIRSR001235-1"/>
    </source>
</evidence>
<dbReference type="GO" id="GO:0046872">
    <property type="term" value="F:metal ion binding"/>
    <property type="evidence" value="ECO:0007669"/>
    <property type="project" value="UniProtKB-KW"/>
</dbReference>
<dbReference type="PANTHER" id="PTHR32494:SF5">
    <property type="entry name" value="ALLANTOATE AMIDOHYDROLASE"/>
    <property type="match status" value="1"/>
</dbReference>
<feature type="binding site" evidence="3">
    <location>
        <position position="193"/>
    </location>
    <ligand>
        <name>Zn(2+)</name>
        <dbReference type="ChEBI" id="CHEBI:29105"/>
        <label>1</label>
    </ligand>
</feature>
<dbReference type="InterPro" id="IPR036264">
    <property type="entry name" value="Bact_exopeptidase_dim_dom"/>
</dbReference>
<keyword evidence="5" id="KW-1185">Reference proteome</keyword>
<dbReference type="AlphaFoldDB" id="A0A2S3UPP6"/>
<dbReference type="Gene3D" id="3.30.70.360">
    <property type="match status" value="1"/>
</dbReference>
<protein>
    <submittedName>
        <fullName evidence="4">N-carbamoyl-L-amino-acid hydrolase</fullName>
    </submittedName>
</protein>
<dbReference type="CDD" id="cd03884">
    <property type="entry name" value="M20_bAS"/>
    <property type="match status" value="1"/>
</dbReference>
<accession>A0A2S3UPP6</accession>
<evidence type="ECO:0000256" key="2">
    <source>
        <dbReference type="ARBA" id="ARBA00022801"/>
    </source>
</evidence>
<dbReference type="Proteomes" id="UP000236959">
    <property type="component" value="Unassembled WGS sequence"/>
</dbReference>
<name>A0A2S3UPP6_9HYPH</name>
<dbReference type="NCBIfam" id="NF006771">
    <property type="entry name" value="PRK09290.1-5"/>
    <property type="match status" value="1"/>
</dbReference>
<dbReference type="RefSeq" id="WP_103223729.1">
    <property type="nucleotide sequence ID" value="NZ_PPCN01000008.1"/>
</dbReference>
<keyword evidence="3" id="KW-0479">Metal-binding</keyword>
<evidence type="ECO:0000313" key="5">
    <source>
        <dbReference type="Proteomes" id="UP000236959"/>
    </source>
</evidence>
<comment type="cofactor">
    <cofactor evidence="3">
        <name>Zn(2+)</name>
        <dbReference type="ChEBI" id="CHEBI:29105"/>
    </cofactor>
    <text evidence="3">Binds 2 Zn(2+) ions per subunit.</text>
</comment>
<dbReference type="InterPro" id="IPR002933">
    <property type="entry name" value="Peptidase_M20"/>
</dbReference>
<dbReference type="PANTHER" id="PTHR32494">
    <property type="entry name" value="ALLANTOATE DEIMINASE-RELATED"/>
    <property type="match status" value="1"/>
</dbReference>
<keyword evidence="2 4" id="KW-0378">Hydrolase</keyword>
<feature type="binding site" evidence="3">
    <location>
        <position position="84"/>
    </location>
    <ligand>
        <name>Zn(2+)</name>
        <dbReference type="ChEBI" id="CHEBI:29105"/>
        <label>1</label>
    </ligand>
</feature>
<keyword evidence="3" id="KW-0862">Zinc</keyword>
<dbReference type="InterPro" id="IPR010158">
    <property type="entry name" value="Amidase_Cbmase"/>
</dbReference>
<dbReference type="SUPFAM" id="SSF55031">
    <property type="entry name" value="Bacterial exopeptidase dimerisation domain"/>
    <property type="match status" value="1"/>
</dbReference>
<sequence>MPLPRVRIDLERLKSLLEGVNRFGFAPRTGGYNRPGFSREDTDCRSWFAARMREEGLTVWTDGALNVFGRFGPEDGPCIMAGSHLDTVVNGGAYDGSLGACVALECVLAMKDAGIEPATAVEIAATSEEEGRFGGMLGSQAITGQVTREWIARAVDAEGNRLSEVLETHDLDAGTVLAAARRPGSIAAFLELHIEQGPILEQEQVPIGIADRVSGICYLELDFKGTANHSGTTPMNLRADAFAGLADVAHSIPHLIEAHGTDQSRITIGHVALTPNQPHTIPGRAVFSVIIRDTSEEVMRILCKNMTLNAEATAKKHKLELTATERSWISPALLDPHVADLLEVVAARHGLPARRMPSGAGHDAQTMQAFCPSGLIFVPSRGGISHAPEEHSNWQDIEKGANLMLQALIELCRAKPD</sequence>
<dbReference type="Gene3D" id="3.40.630.10">
    <property type="entry name" value="Zn peptidases"/>
    <property type="match status" value="1"/>
</dbReference>
<dbReference type="SUPFAM" id="SSF53187">
    <property type="entry name" value="Zn-dependent exopeptidases"/>
    <property type="match status" value="1"/>
</dbReference>
<dbReference type="OrthoDB" id="9808195at2"/>
<dbReference type="EMBL" id="PPCN01000008">
    <property type="protein sequence ID" value="POF29666.1"/>
    <property type="molecule type" value="Genomic_DNA"/>
</dbReference>
<dbReference type="PIRSF" id="PIRSF001235">
    <property type="entry name" value="Amidase_carbamoylase"/>
    <property type="match status" value="1"/>
</dbReference>
<comment type="caution">
    <text evidence="4">The sequence shown here is derived from an EMBL/GenBank/DDBJ whole genome shotgun (WGS) entry which is preliminary data.</text>
</comment>
<gene>
    <name evidence="4" type="ORF">CLV41_10889</name>
</gene>
<comment type="similarity">
    <text evidence="1">Belongs to the peptidase M20 family.</text>
</comment>
<feature type="binding site" evidence="3">
    <location>
        <position position="95"/>
    </location>
    <ligand>
        <name>Zn(2+)</name>
        <dbReference type="ChEBI" id="CHEBI:29105"/>
        <label>2</label>
    </ligand>
</feature>
<feature type="binding site" evidence="3">
    <location>
        <position position="386"/>
    </location>
    <ligand>
        <name>Zn(2+)</name>
        <dbReference type="ChEBI" id="CHEBI:29105"/>
        <label>2</label>
    </ligand>
</feature>
<evidence type="ECO:0000313" key="4">
    <source>
        <dbReference type="EMBL" id="POF29666.1"/>
    </source>
</evidence>
<proteinExistence type="inferred from homology"/>
<organism evidence="4 5">
    <name type="scientific">Roseibium marinum</name>
    <dbReference type="NCBI Taxonomy" id="281252"/>
    <lineage>
        <taxon>Bacteria</taxon>
        <taxon>Pseudomonadati</taxon>
        <taxon>Pseudomonadota</taxon>
        <taxon>Alphaproteobacteria</taxon>
        <taxon>Hyphomicrobiales</taxon>
        <taxon>Stappiaceae</taxon>
        <taxon>Roseibium</taxon>
    </lineage>
</organism>